<dbReference type="InterPro" id="IPR006221">
    <property type="entry name" value="TrpG/PapA_dom"/>
</dbReference>
<gene>
    <name evidence="3" type="ORF">SAMN02745157_3169</name>
</gene>
<evidence type="ECO:0000259" key="2">
    <source>
        <dbReference type="Pfam" id="PF00117"/>
    </source>
</evidence>
<dbReference type="PRINTS" id="PR00099">
    <property type="entry name" value="CPSGATASE"/>
</dbReference>
<dbReference type="GO" id="GO:0004049">
    <property type="term" value="F:anthranilate synthase activity"/>
    <property type="evidence" value="ECO:0007669"/>
    <property type="project" value="TreeGrafter"/>
</dbReference>
<dbReference type="PANTHER" id="PTHR43418:SF4">
    <property type="entry name" value="MULTIFUNCTIONAL TRYPTOPHAN BIOSYNTHESIS PROTEIN"/>
    <property type="match status" value="1"/>
</dbReference>
<dbReference type="STRING" id="1122133.SAMN02745157_3169"/>
<proteinExistence type="predicted"/>
<dbReference type="Proteomes" id="UP000184485">
    <property type="component" value="Unassembled WGS sequence"/>
</dbReference>
<dbReference type="InterPro" id="IPR017926">
    <property type="entry name" value="GATASE"/>
</dbReference>
<dbReference type="Gene3D" id="3.40.50.880">
    <property type="match status" value="1"/>
</dbReference>
<dbReference type="InterPro" id="IPR029062">
    <property type="entry name" value="Class_I_gatase-like"/>
</dbReference>
<dbReference type="PRINTS" id="PR00097">
    <property type="entry name" value="ANTSNTHASEII"/>
</dbReference>
<dbReference type="EMBL" id="FQUP01000003">
    <property type="protein sequence ID" value="SHF94993.1"/>
    <property type="molecule type" value="Genomic_DNA"/>
</dbReference>
<dbReference type="CDD" id="cd01743">
    <property type="entry name" value="GATase1_Anthranilate_Synthase"/>
    <property type="match status" value="1"/>
</dbReference>
<dbReference type="PROSITE" id="PS51273">
    <property type="entry name" value="GATASE_TYPE_1"/>
    <property type="match status" value="1"/>
</dbReference>
<protein>
    <submittedName>
        <fullName evidence="3">Anthranilate synthase component 2</fullName>
    </submittedName>
</protein>
<reference evidence="3 4" key="1">
    <citation type="submission" date="2016-11" db="EMBL/GenBank/DDBJ databases">
        <authorList>
            <person name="Jaros S."/>
            <person name="Januszkiewicz K."/>
            <person name="Wedrychowicz H."/>
        </authorList>
    </citation>
    <scope>NUCLEOTIDE SEQUENCE [LARGE SCALE GENOMIC DNA]</scope>
    <source>
        <strain evidence="3 4">DSM 19436</strain>
    </source>
</reference>
<name>A0A1M5FU20_9HYPH</name>
<dbReference type="PRINTS" id="PR00096">
    <property type="entry name" value="GATASE"/>
</dbReference>
<evidence type="ECO:0000313" key="3">
    <source>
        <dbReference type="EMBL" id="SHF94993.1"/>
    </source>
</evidence>
<dbReference type="AlphaFoldDB" id="A0A1M5FU20"/>
<dbReference type="GO" id="GO:0005829">
    <property type="term" value="C:cytosol"/>
    <property type="evidence" value="ECO:0007669"/>
    <property type="project" value="TreeGrafter"/>
</dbReference>
<feature type="domain" description="Glutamine amidotransferase" evidence="2">
    <location>
        <begin position="4"/>
        <end position="186"/>
    </location>
</feature>
<dbReference type="Pfam" id="PF00117">
    <property type="entry name" value="GATase"/>
    <property type="match status" value="1"/>
</dbReference>
<keyword evidence="1" id="KW-0315">Glutamine amidotransferase</keyword>
<keyword evidence="4" id="KW-1185">Reference proteome</keyword>
<dbReference type="RefSeq" id="WP_073054556.1">
    <property type="nucleotide sequence ID" value="NZ_FQUP01000003.1"/>
</dbReference>
<dbReference type="PANTHER" id="PTHR43418">
    <property type="entry name" value="MULTIFUNCTIONAL TRYPTOPHAN BIOSYNTHESIS PROTEIN-RELATED"/>
    <property type="match status" value="1"/>
</dbReference>
<organism evidence="3 4">
    <name type="scientific">Kaistia soli DSM 19436</name>
    <dbReference type="NCBI Taxonomy" id="1122133"/>
    <lineage>
        <taxon>Bacteria</taxon>
        <taxon>Pseudomonadati</taxon>
        <taxon>Pseudomonadota</taxon>
        <taxon>Alphaproteobacteria</taxon>
        <taxon>Hyphomicrobiales</taxon>
        <taxon>Kaistiaceae</taxon>
        <taxon>Kaistia</taxon>
    </lineage>
</organism>
<dbReference type="GO" id="GO:0000162">
    <property type="term" value="P:L-tryptophan biosynthetic process"/>
    <property type="evidence" value="ECO:0007669"/>
    <property type="project" value="TreeGrafter"/>
</dbReference>
<accession>A0A1M5FU20</accession>
<evidence type="ECO:0000256" key="1">
    <source>
        <dbReference type="ARBA" id="ARBA00022962"/>
    </source>
</evidence>
<evidence type="ECO:0000313" key="4">
    <source>
        <dbReference type="Proteomes" id="UP000184485"/>
    </source>
</evidence>
<sequence length="203" mass="22271">MAFLVIDNYDSFTYNLVHYLGELGAELMVRRNDKISVDEVMALDPEGIVLSPGPCTPNEAGICLDLIDQAGATIPIFGVCLGHQAIGQAMGGDVVRAPSQMHGKISTISHTGRSVFRGINGPFQATRYHSLQVRRETMPDVLEITAESEDGVVMGAMHKTLPMHGVQFHPESIASEHGHRMLQNFLDIAGEWNRRHRQARSVA</sequence>
<dbReference type="SUPFAM" id="SSF52317">
    <property type="entry name" value="Class I glutamine amidotransferase-like"/>
    <property type="match status" value="1"/>
</dbReference>
<dbReference type="NCBIfam" id="TIGR00566">
    <property type="entry name" value="trpG_papA"/>
    <property type="match status" value="1"/>
</dbReference>
<dbReference type="FunFam" id="3.40.50.880:FF:000003">
    <property type="entry name" value="Anthranilate synthase component II"/>
    <property type="match status" value="1"/>
</dbReference>
<dbReference type="InterPro" id="IPR050472">
    <property type="entry name" value="Anth_synth/Amidotransfase"/>
</dbReference>